<name>A0ABP3YHG6_9BACT</name>
<keyword evidence="1" id="KW-0805">Transcription regulation</keyword>
<dbReference type="PANTHER" id="PTHR33204:SF29">
    <property type="entry name" value="TRANSCRIPTIONAL REGULATOR"/>
    <property type="match status" value="1"/>
</dbReference>
<dbReference type="Proteomes" id="UP001500469">
    <property type="component" value="Unassembled WGS sequence"/>
</dbReference>
<keyword evidence="6" id="KW-1185">Reference proteome</keyword>
<dbReference type="InterPro" id="IPR002577">
    <property type="entry name" value="HTH_HxlR"/>
</dbReference>
<dbReference type="RefSeq" id="WP_343854582.1">
    <property type="nucleotide sequence ID" value="NZ_BAAAFI010000048.1"/>
</dbReference>
<evidence type="ECO:0000256" key="1">
    <source>
        <dbReference type="ARBA" id="ARBA00023015"/>
    </source>
</evidence>
<dbReference type="InterPro" id="IPR036390">
    <property type="entry name" value="WH_DNA-bd_sf"/>
</dbReference>
<comment type="caution">
    <text evidence="5">The sequence shown here is derived from an EMBL/GenBank/DDBJ whole genome shotgun (WGS) entry which is preliminary data.</text>
</comment>
<gene>
    <name evidence="5" type="ORF">GCM10009119_39300</name>
</gene>
<evidence type="ECO:0000256" key="2">
    <source>
        <dbReference type="ARBA" id="ARBA00023125"/>
    </source>
</evidence>
<keyword evidence="2" id="KW-0238">DNA-binding</keyword>
<evidence type="ECO:0000259" key="4">
    <source>
        <dbReference type="PROSITE" id="PS51118"/>
    </source>
</evidence>
<feature type="domain" description="HTH hxlR-type" evidence="4">
    <location>
        <begin position="1"/>
        <end position="99"/>
    </location>
</feature>
<accession>A0ABP3YHG6</accession>
<dbReference type="InterPro" id="IPR036388">
    <property type="entry name" value="WH-like_DNA-bd_sf"/>
</dbReference>
<reference evidence="6" key="1">
    <citation type="journal article" date="2019" name="Int. J. Syst. Evol. Microbiol.">
        <title>The Global Catalogue of Microorganisms (GCM) 10K type strain sequencing project: providing services to taxonomists for standard genome sequencing and annotation.</title>
        <authorList>
            <consortium name="The Broad Institute Genomics Platform"/>
            <consortium name="The Broad Institute Genome Sequencing Center for Infectious Disease"/>
            <person name="Wu L."/>
            <person name="Ma J."/>
        </authorList>
    </citation>
    <scope>NUCLEOTIDE SEQUENCE [LARGE SCALE GENOMIC DNA]</scope>
    <source>
        <strain evidence="6">JCM 16112</strain>
    </source>
</reference>
<dbReference type="SUPFAM" id="SSF46785">
    <property type="entry name" value="Winged helix' DNA-binding domain"/>
    <property type="match status" value="1"/>
</dbReference>
<evidence type="ECO:0000256" key="3">
    <source>
        <dbReference type="ARBA" id="ARBA00023163"/>
    </source>
</evidence>
<dbReference type="Pfam" id="PF01638">
    <property type="entry name" value="HxlR"/>
    <property type="match status" value="1"/>
</dbReference>
<proteinExistence type="predicted"/>
<dbReference type="PANTHER" id="PTHR33204">
    <property type="entry name" value="TRANSCRIPTIONAL REGULATOR, MARR FAMILY"/>
    <property type="match status" value="1"/>
</dbReference>
<evidence type="ECO:0000313" key="6">
    <source>
        <dbReference type="Proteomes" id="UP001500469"/>
    </source>
</evidence>
<dbReference type="Gene3D" id="1.10.10.10">
    <property type="entry name" value="Winged helix-like DNA-binding domain superfamily/Winged helix DNA-binding domain"/>
    <property type="match status" value="1"/>
</dbReference>
<evidence type="ECO:0000313" key="5">
    <source>
        <dbReference type="EMBL" id="GAA0880960.1"/>
    </source>
</evidence>
<protein>
    <submittedName>
        <fullName evidence="5">Helix-turn-helix domain-containing protein</fullName>
    </submittedName>
</protein>
<keyword evidence="3" id="KW-0804">Transcription</keyword>
<sequence>MAIRDALDVLNGKWKLQIIIAISSGQSKFKDIERQIPKITPRMLSKELKSLEDHKLIKRTVYDTLPVTIEYTLTPHSKTLDKVILELRNWGALHRKKILDS</sequence>
<dbReference type="PROSITE" id="PS51118">
    <property type="entry name" value="HTH_HXLR"/>
    <property type="match status" value="1"/>
</dbReference>
<organism evidence="5 6">
    <name type="scientific">Algoriphagus jejuensis</name>
    <dbReference type="NCBI Taxonomy" id="419934"/>
    <lineage>
        <taxon>Bacteria</taxon>
        <taxon>Pseudomonadati</taxon>
        <taxon>Bacteroidota</taxon>
        <taxon>Cytophagia</taxon>
        <taxon>Cytophagales</taxon>
        <taxon>Cyclobacteriaceae</taxon>
        <taxon>Algoriphagus</taxon>
    </lineage>
</organism>
<dbReference type="EMBL" id="BAAAFI010000048">
    <property type="protein sequence ID" value="GAA0880960.1"/>
    <property type="molecule type" value="Genomic_DNA"/>
</dbReference>